<keyword evidence="4" id="KW-1185">Reference proteome</keyword>
<dbReference type="AlphaFoldDB" id="A0A402A4F7"/>
<feature type="coiled-coil region" evidence="1">
    <location>
        <begin position="98"/>
        <end position="132"/>
    </location>
</feature>
<evidence type="ECO:0000256" key="2">
    <source>
        <dbReference type="SAM" id="MobiDB-lite"/>
    </source>
</evidence>
<evidence type="ECO:0000313" key="3">
    <source>
        <dbReference type="EMBL" id="GCE14000.1"/>
    </source>
</evidence>
<protein>
    <recommendedName>
        <fullName evidence="5">Vacuolar-type H+-ATPase subunit H</fullName>
    </recommendedName>
</protein>
<sequence>MDILYLVDRLENLVASSRKMPLLNQIIIKEPDILNIIDMMRTSIPDEIKRARRIIQEKENILAQAQSDATAIVARARDEAERTMSREGLLRAAEERSQEMVRRANEQAQSIIRRAEERTDQLQNEADAYATETLHGLREHLLSINGELGRTIMSIERGLDSLEDQNTQQPDGEENDLIPPQQTGPQQRRASLAADSMGSSNYSD</sequence>
<dbReference type="Proteomes" id="UP000287352">
    <property type="component" value="Unassembled WGS sequence"/>
</dbReference>
<organism evidence="3 4">
    <name type="scientific">Tengunoibacter tsumagoiensis</name>
    <dbReference type="NCBI Taxonomy" id="2014871"/>
    <lineage>
        <taxon>Bacteria</taxon>
        <taxon>Bacillati</taxon>
        <taxon>Chloroflexota</taxon>
        <taxon>Ktedonobacteria</taxon>
        <taxon>Ktedonobacterales</taxon>
        <taxon>Dictyobacteraceae</taxon>
        <taxon>Tengunoibacter</taxon>
    </lineage>
</organism>
<proteinExistence type="predicted"/>
<reference evidence="4" key="1">
    <citation type="submission" date="2018-12" db="EMBL/GenBank/DDBJ databases">
        <title>Tengunoibacter tsumagoiensis gen. nov., sp. nov., Dictyobacter kobayashii sp. nov., D. alpinus sp. nov., and D. joshuensis sp. nov. and description of Dictyobacteraceae fam. nov. within the order Ktedonobacterales isolated from Tengu-no-mugimeshi.</title>
        <authorList>
            <person name="Wang C.M."/>
            <person name="Zheng Y."/>
            <person name="Sakai Y."/>
            <person name="Toyoda A."/>
            <person name="Minakuchi Y."/>
            <person name="Abe K."/>
            <person name="Yokota A."/>
            <person name="Yabe S."/>
        </authorList>
    </citation>
    <scope>NUCLEOTIDE SEQUENCE [LARGE SCALE GENOMIC DNA]</scope>
    <source>
        <strain evidence="4">Uno3</strain>
    </source>
</reference>
<name>A0A402A4F7_9CHLR</name>
<feature type="region of interest" description="Disordered" evidence="2">
    <location>
        <begin position="162"/>
        <end position="204"/>
    </location>
</feature>
<evidence type="ECO:0000313" key="4">
    <source>
        <dbReference type="Proteomes" id="UP000287352"/>
    </source>
</evidence>
<accession>A0A402A4F7</accession>
<evidence type="ECO:0008006" key="5">
    <source>
        <dbReference type="Google" id="ProtNLM"/>
    </source>
</evidence>
<evidence type="ECO:0000256" key="1">
    <source>
        <dbReference type="SAM" id="Coils"/>
    </source>
</evidence>
<keyword evidence="1" id="KW-0175">Coiled coil</keyword>
<feature type="compositionally biased region" description="Polar residues" evidence="2">
    <location>
        <begin position="180"/>
        <end position="189"/>
    </location>
</feature>
<dbReference type="EMBL" id="BIFR01000001">
    <property type="protein sequence ID" value="GCE14000.1"/>
    <property type="molecule type" value="Genomic_DNA"/>
</dbReference>
<comment type="caution">
    <text evidence="3">The sequence shown here is derived from an EMBL/GenBank/DDBJ whole genome shotgun (WGS) entry which is preliminary data.</text>
</comment>
<dbReference type="RefSeq" id="WP_126581482.1">
    <property type="nucleotide sequence ID" value="NZ_BIFR01000001.1"/>
</dbReference>
<dbReference type="OrthoDB" id="1690557at2"/>
<gene>
    <name evidence="3" type="ORF">KTT_38590</name>
</gene>